<accession>A0ABW0S1R2</accession>
<comment type="caution">
    <text evidence="2">The sequence shown here is derived from an EMBL/GenBank/DDBJ whole genome shotgun (WGS) entry which is preliminary data.</text>
</comment>
<keyword evidence="3" id="KW-1185">Reference proteome</keyword>
<protein>
    <recommendedName>
        <fullName evidence="4">F5/8 type C domain-containing protein</fullName>
    </recommendedName>
</protein>
<dbReference type="EMBL" id="JBHSMZ010000016">
    <property type="protein sequence ID" value="MFC5550863.1"/>
    <property type="molecule type" value="Genomic_DNA"/>
</dbReference>
<proteinExistence type="predicted"/>
<organism evidence="2 3">
    <name type="scientific">Massilia aerilata</name>
    <dbReference type="NCBI Taxonomy" id="453817"/>
    <lineage>
        <taxon>Bacteria</taxon>
        <taxon>Pseudomonadati</taxon>
        <taxon>Pseudomonadota</taxon>
        <taxon>Betaproteobacteria</taxon>
        <taxon>Burkholderiales</taxon>
        <taxon>Oxalobacteraceae</taxon>
        <taxon>Telluria group</taxon>
        <taxon>Massilia</taxon>
    </lineage>
</organism>
<sequence>MSASTMKHLHAALMVALMTLTCAAAAQDITSTTAIRYGTTPALDCKQVSKTGAPGRWMEANGAAVEGIPTRRMRLSFNNPVATDMIHATMNGAGARELALVEVQDRKGDWQKVWEGEMMPPAPGFEQTCFEQQLPKKQVVQAMRFTFRSAQDEVEVNHAALLRR</sequence>
<keyword evidence="1" id="KW-0732">Signal</keyword>
<gene>
    <name evidence="2" type="ORF">ACFPO9_20285</name>
</gene>
<name>A0ABW0S1R2_9BURK</name>
<evidence type="ECO:0000313" key="3">
    <source>
        <dbReference type="Proteomes" id="UP001596086"/>
    </source>
</evidence>
<feature type="signal peptide" evidence="1">
    <location>
        <begin position="1"/>
        <end position="26"/>
    </location>
</feature>
<evidence type="ECO:0000313" key="2">
    <source>
        <dbReference type="EMBL" id="MFC5550863.1"/>
    </source>
</evidence>
<reference evidence="3" key="1">
    <citation type="journal article" date="2019" name="Int. J. Syst. Evol. Microbiol.">
        <title>The Global Catalogue of Microorganisms (GCM) 10K type strain sequencing project: providing services to taxonomists for standard genome sequencing and annotation.</title>
        <authorList>
            <consortium name="The Broad Institute Genomics Platform"/>
            <consortium name="The Broad Institute Genome Sequencing Center for Infectious Disease"/>
            <person name="Wu L."/>
            <person name="Ma J."/>
        </authorList>
    </citation>
    <scope>NUCLEOTIDE SEQUENCE [LARGE SCALE GENOMIC DNA]</scope>
    <source>
        <strain evidence="3">CGMCC 4.5798</strain>
    </source>
</reference>
<evidence type="ECO:0000256" key="1">
    <source>
        <dbReference type="SAM" id="SignalP"/>
    </source>
</evidence>
<dbReference type="RefSeq" id="WP_379774097.1">
    <property type="nucleotide sequence ID" value="NZ_JBHSMZ010000016.1"/>
</dbReference>
<feature type="chain" id="PRO_5046164111" description="F5/8 type C domain-containing protein" evidence="1">
    <location>
        <begin position="27"/>
        <end position="164"/>
    </location>
</feature>
<dbReference type="Proteomes" id="UP001596086">
    <property type="component" value="Unassembled WGS sequence"/>
</dbReference>
<evidence type="ECO:0008006" key="4">
    <source>
        <dbReference type="Google" id="ProtNLM"/>
    </source>
</evidence>